<dbReference type="GO" id="GO:0008270">
    <property type="term" value="F:zinc ion binding"/>
    <property type="evidence" value="ECO:0007669"/>
    <property type="project" value="UniProtKB-KW"/>
</dbReference>
<name>W4VPS1_9BACI</name>
<dbReference type="InterPro" id="IPR014240">
    <property type="entry name" value="YteA"/>
</dbReference>
<evidence type="ECO:0000256" key="3">
    <source>
        <dbReference type="ARBA" id="ARBA00022833"/>
    </source>
</evidence>
<proteinExistence type="predicted"/>
<dbReference type="InterPro" id="IPR037187">
    <property type="entry name" value="DnaK_N"/>
</dbReference>
<comment type="caution">
    <text evidence="4">Lacks conserved residue(s) required for the propagation of feature annotation.</text>
</comment>
<dbReference type="EMBL" id="BAVS01000032">
    <property type="protein sequence ID" value="GAE94838.1"/>
    <property type="molecule type" value="Genomic_DNA"/>
</dbReference>
<keyword evidence="8" id="KW-1185">Reference proteome</keyword>
<evidence type="ECO:0000256" key="1">
    <source>
        <dbReference type="ARBA" id="ARBA00022723"/>
    </source>
</evidence>
<dbReference type="InterPro" id="IPR000962">
    <property type="entry name" value="Znf_DskA_TraR"/>
</dbReference>
<dbReference type="SUPFAM" id="SSF57716">
    <property type="entry name" value="Glucocorticoid receptor-like (DNA-binding domain)"/>
    <property type="match status" value="1"/>
</dbReference>
<dbReference type="Gene3D" id="1.20.120.910">
    <property type="entry name" value="DksA, coiled-coil domain"/>
    <property type="match status" value="1"/>
</dbReference>
<dbReference type="SUPFAM" id="SSF109635">
    <property type="entry name" value="DnaK suppressor protein DksA, alpha-hairpin domain"/>
    <property type="match status" value="1"/>
</dbReference>
<comment type="caution">
    <text evidence="7">The sequence shown here is derived from an EMBL/GenBank/DDBJ whole genome shotgun (WGS) entry which is preliminary data.</text>
</comment>
<evidence type="ECO:0000259" key="6">
    <source>
        <dbReference type="Pfam" id="PF01258"/>
    </source>
</evidence>
<dbReference type="Pfam" id="PF01258">
    <property type="entry name" value="zf-dskA_traR"/>
    <property type="match status" value="1"/>
</dbReference>
<dbReference type="STRING" id="1298598.JCM21714_4032"/>
<feature type="domain" description="Zinc finger DksA/TraR C4-type" evidence="6">
    <location>
        <begin position="84"/>
        <end position="112"/>
    </location>
</feature>
<dbReference type="Proteomes" id="UP000019102">
    <property type="component" value="Unassembled WGS sequence"/>
</dbReference>
<dbReference type="OrthoDB" id="9811543at2"/>
<keyword evidence="2" id="KW-0863">Zinc-finger</keyword>
<gene>
    <name evidence="7" type="ORF">JCM21714_4032</name>
</gene>
<feature type="region of interest" description="Disordered" evidence="5">
    <location>
        <begin position="29"/>
        <end position="48"/>
    </location>
</feature>
<dbReference type="AlphaFoldDB" id="W4VPS1"/>
<sequence>MVSNKIINEAKQLMIEQKQEMLEHLEVNGDGSIKEGTGDLSHYDNHPGDQGTELYDKEKRIGLNEHAKQKIEEINQALQAIENGKYGGECEVCGKAIQEERLLAVPTTFRCIKHAESELREGRPVEEDIMNPDIIGRDAEAEAKESVGFNGKDSWQAVEEYGSSETPSDFYNKKDHYEDMYMHSDEQEGGSEPIEEVAETDINGKSQANRK</sequence>
<feature type="compositionally biased region" description="Basic and acidic residues" evidence="5">
    <location>
        <begin position="29"/>
        <end position="47"/>
    </location>
</feature>
<feature type="compositionally biased region" description="Acidic residues" evidence="5">
    <location>
        <begin position="187"/>
        <end position="199"/>
    </location>
</feature>
<keyword evidence="3" id="KW-0862">Zinc</keyword>
<dbReference type="RefSeq" id="WP_052000778.1">
    <property type="nucleotide sequence ID" value="NZ_BAVS01000032.1"/>
</dbReference>
<reference evidence="7 8" key="1">
    <citation type="journal article" date="2014" name="Genome Announc.">
        <title>Draft Genome Sequence of the Boron-Tolerant and Moderately Halotolerant Bacterium Gracilibacillus boraciitolerans JCM 21714T.</title>
        <authorList>
            <person name="Ahmed I."/>
            <person name="Oshima K."/>
            <person name="Suda W."/>
            <person name="Kitamura K."/>
            <person name="Iida T."/>
            <person name="Ohmori Y."/>
            <person name="Fujiwara T."/>
            <person name="Hattori M."/>
            <person name="Ohkuma M."/>
        </authorList>
    </citation>
    <scope>NUCLEOTIDE SEQUENCE [LARGE SCALE GENOMIC DNA]</scope>
    <source>
        <strain evidence="7 8">JCM 21714</strain>
    </source>
</reference>
<dbReference type="PANTHER" id="PTHR33823">
    <property type="entry name" value="RNA POLYMERASE-BINDING TRANSCRIPTION FACTOR DKSA-RELATED"/>
    <property type="match status" value="1"/>
</dbReference>
<evidence type="ECO:0000313" key="8">
    <source>
        <dbReference type="Proteomes" id="UP000019102"/>
    </source>
</evidence>
<accession>W4VPS1</accession>
<dbReference type="eggNOG" id="COG1734">
    <property type="taxonomic scope" value="Bacteria"/>
</dbReference>
<dbReference type="PROSITE" id="PS51128">
    <property type="entry name" value="ZF_DKSA_2"/>
    <property type="match status" value="1"/>
</dbReference>
<evidence type="ECO:0000313" key="7">
    <source>
        <dbReference type="EMBL" id="GAE94838.1"/>
    </source>
</evidence>
<dbReference type="PANTHER" id="PTHR33823:SF4">
    <property type="entry name" value="GENERAL STRESS PROTEIN 16O"/>
    <property type="match status" value="1"/>
</dbReference>
<evidence type="ECO:0000256" key="2">
    <source>
        <dbReference type="ARBA" id="ARBA00022771"/>
    </source>
</evidence>
<keyword evidence="1" id="KW-0479">Metal-binding</keyword>
<protein>
    <submittedName>
        <fullName evidence="7">DnaK suppressor protein</fullName>
    </submittedName>
</protein>
<feature type="region of interest" description="Disordered" evidence="5">
    <location>
        <begin position="180"/>
        <end position="211"/>
    </location>
</feature>
<evidence type="ECO:0000256" key="5">
    <source>
        <dbReference type="SAM" id="MobiDB-lite"/>
    </source>
</evidence>
<evidence type="ECO:0000256" key="4">
    <source>
        <dbReference type="PROSITE-ProRule" id="PRU00510"/>
    </source>
</evidence>
<organism evidence="7 8">
    <name type="scientific">Gracilibacillus boraciitolerans JCM 21714</name>
    <dbReference type="NCBI Taxonomy" id="1298598"/>
    <lineage>
        <taxon>Bacteria</taxon>
        <taxon>Bacillati</taxon>
        <taxon>Bacillota</taxon>
        <taxon>Bacilli</taxon>
        <taxon>Bacillales</taxon>
        <taxon>Bacillaceae</taxon>
        <taxon>Gracilibacillus</taxon>
    </lineage>
</organism>
<dbReference type="NCBIfam" id="TIGR02890">
    <property type="entry name" value="bacill_yteA"/>
    <property type="match status" value="1"/>
</dbReference>